<dbReference type="eggNOG" id="arCOG01084">
    <property type="taxonomic scope" value="Archaea"/>
</dbReference>
<dbReference type="PANTHER" id="PTHR46523">
    <property type="entry name" value="DCTP PYROPHOSPHATASE 1"/>
    <property type="match status" value="1"/>
</dbReference>
<dbReference type="Proteomes" id="UP000000663">
    <property type="component" value="Chromosome"/>
</dbReference>
<accession>Q0W0W1</accession>
<dbReference type="Pfam" id="PF12643">
    <property type="entry name" value="MazG-like"/>
    <property type="match status" value="1"/>
</dbReference>
<keyword evidence="2" id="KW-1185">Reference proteome</keyword>
<dbReference type="GO" id="GO:0047429">
    <property type="term" value="F:nucleoside triphosphate diphosphatase activity"/>
    <property type="evidence" value="ECO:0007669"/>
    <property type="project" value="InterPro"/>
</dbReference>
<dbReference type="OrthoDB" id="147562at2157"/>
<evidence type="ECO:0000313" key="2">
    <source>
        <dbReference type="Proteomes" id="UP000000663"/>
    </source>
</evidence>
<dbReference type="GO" id="GO:0009143">
    <property type="term" value="P:nucleoside triphosphate catabolic process"/>
    <property type="evidence" value="ECO:0007669"/>
    <property type="project" value="InterPro"/>
</dbReference>
<dbReference type="GeneID" id="5144418"/>
<dbReference type="AlphaFoldDB" id="Q0W0W1"/>
<organism evidence="1 2">
    <name type="scientific">Methanocella arvoryzae (strain DSM 22066 / NBRC 105507 / MRE50)</name>
    <dbReference type="NCBI Taxonomy" id="351160"/>
    <lineage>
        <taxon>Archaea</taxon>
        <taxon>Methanobacteriati</taxon>
        <taxon>Methanobacteriota</taxon>
        <taxon>Stenosarchaea group</taxon>
        <taxon>Methanomicrobia</taxon>
        <taxon>Methanocellales</taxon>
        <taxon>Methanocellaceae</taxon>
        <taxon>Methanocella</taxon>
    </lineage>
</organism>
<sequence>MADDRDTTIDVLKERTKSFCEARDWDQYHDAKELAISITVEAAELLELFRFKSREEMERLFSARETREEICDEVADVLFALLRFSQLYDIDVVTEFNRKMAKNEVKYPVELARGSNKKYDEF</sequence>
<dbReference type="KEGG" id="rci:RRC240"/>
<dbReference type="EMBL" id="AM114193">
    <property type="protein sequence ID" value="CAJ37982.1"/>
    <property type="molecule type" value="Genomic_DNA"/>
</dbReference>
<dbReference type="PANTHER" id="PTHR46523:SF1">
    <property type="entry name" value="DCTP PYROPHOSPHATASE 1"/>
    <property type="match status" value="1"/>
</dbReference>
<dbReference type="CDD" id="cd11537">
    <property type="entry name" value="NTP-PPase_RS21-C6_like"/>
    <property type="match status" value="1"/>
</dbReference>
<dbReference type="Gene3D" id="1.10.287.1080">
    <property type="entry name" value="MazG-like"/>
    <property type="match status" value="1"/>
</dbReference>
<dbReference type="InterPro" id="IPR052555">
    <property type="entry name" value="dCTP_Pyrophosphatase"/>
</dbReference>
<dbReference type="SUPFAM" id="SSF101386">
    <property type="entry name" value="all-alpha NTP pyrophosphatases"/>
    <property type="match status" value="1"/>
</dbReference>
<evidence type="ECO:0000313" key="1">
    <source>
        <dbReference type="EMBL" id="CAJ37982.1"/>
    </source>
</evidence>
<dbReference type="InterPro" id="IPR025984">
    <property type="entry name" value="DCTPP"/>
</dbReference>
<reference evidence="1 2" key="1">
    <citation type="journal article" date="2006" name="Science">
        <title>Genome of rice cluster I archaea -- the key methane producers in the rice rhizosphere.</title>
        <authorList>
            <person name="Erkel C."/>
            <person name="Kube M."/>
            <person name="Reinhardt R."/>
            <person name="Liesack W."/>
        </authorList>
    </citation>
    <scope>NUCLEOTIDE SEQUENCE [LARGE SCALE GENOMIC DNA]</scope>
    <source>
        <strain evidence="2">DSM 22066 / NBRC 105507 / MRE50</strain>
    </source>
</reference>
<protein>
    <submittedName>
        <fullName evidence="1">Nucleotide pyrophosphohydrolase (MazG family)</fullName>
    </submittedName>
</protein>
<dbReference type="PIRSF" id="PIRSF029826">
    <property type="entry name" value="UCP029826_pph"/>
    <property type="match status" value="1"/>
</dbReference>
<gene>
    <name evidence="1" type="ORF">RRC240</name>
</gene>
<dbReference type="RefSeq" id="WP_012034613.1">
    <property type="nucleotide sequence ID" value="NC_009464.1"/>
</dbReference>
<proteinExistence type="predicted"/>
<name>Q0W0W1_METAR</name>